<evidence type="ECO:0000256" key="1">
    <source>
        <dbReference type="PROSITE-ProRule" id="PRU00325"/>
    </source>
</evidence>
<feature type="region of interest" description="Disordered" evidence="2">
    <location>
        <begin position="532"/>
        <end position="554"/>
    </location>
</feature>
<evidence type="ECO:0000256" key="2">
    <source>
        <dbReference type="SAM" id="MobiDB-lite"/>
    </source>
</evidence>
<evidence type="ECO:0000259" key="3">
    <source>
        <dbReference type="PROSITE" id="PS50966"/>
    </source>
</evidence>
<dbReference type="OrthoDB" id="3262412at2759"/>
<dbReference type="STRING" id="1095629.A0A0C9Y2Q0"/>
<dbReference type="Pfam" id="PF10551">
    <property type="entry name" value="MULE"/>
    <property type="match status" value="1"/>
</dbReference>
<keyword evidence="5" id="KW-1185">Reference proteome</keyword>
<accession>A0A0C9Y2Q0</accession>
<keyword evidence="1" id="KW-0863">Zinc-finger</keyword>
<feature type="compositionally biased region" description="Acidic residues" evidence="2">
    <location>
        <begin position="537"/>
        <end position="549"/>
    </location>
</feature>
<dbReference type="GO" id="GO:0008270">
    <property type="term" value="F:zinc ion binding"/>
    <property type="evidence" value="ECO:0007669"/>
    <property type="project" value="UniProtKB-KW"/>
</dbReference>
<evidence type="ECO:0000313" key="5">
    <source>
        <dbReference type="Proteomes" id="UP000054477"/>
    </source>
</evidence>
<sequence length="924" mass="106057">MDVRNTMDENSPPVKCSKPGSGIVKQGRQRRKAAEKESTLHGSKGRKRVQEDTNSSKERPTQRARPDNSGLAAENPHTIADDDDDDNIDGLPFWGLDKKIADEYLDAEDLFHTLRAQFKASALVDFHGTYSIEEDDLIEPKERTHMLAEELWKVTGYRFTVHDNRPLKGGHCTRYWCSQDEARKKQSKPSEDPNVKNPDHVGMKQYPCQSAMSVKYKVNKTVYSHVTTKQIHKAWREQSETYWRRDNEQLPSAKKLLAEYGDDVDIFEPAGIPDGVEMLMWGMKRIAEPLKGKVVEIGIDATYSTNSKHLELYSIMGEYDNAGFPMTYCLLSTATAIDIGKRKKAWSQCLRDKYGVNPVFIHSDKDMGEIGGVQEVWEAKINLCWWHLRHAVRTRLAKTKLSTSPYNLNRAMAEYNFIKPDFIPAGTSVDINDYEGGVPEDTLPPLVENESPPITGEACTTQPLATIRPEPPLARQQLQPSSLSDTTNLLRIKLPLLNIASAIGRRIQGVGFKLSIAATHLPTIEEEIAEENRAVESEGEAGITDEDDDGKQGRRTFCPPLYRDTIINMMERHYCAHPLIPGSCAPDAKLIKKWAVQRMYDFCVKDELPEVWVYLWENWYRAGRWELWARCAHKLMPVLKTTMILESHWRRIKHDFLHHFHMPRCDLLVWILVTKLAPTYYRKLDLLLKESARYRELSSWRKGFKKTWRKLEEKPITIPISDAYRPKVNKWICTCLAFAVSRFLVCKHLIQRVHRVPPIFFLEADRFREPPFWRHETLKPLDEYRDDEVAVIVGAVEESHENPNFGGEGDEDDMEGMDSDDEDNDGGNGTHQHDGSTFEEAMITNIDLILDMAAGLKHQLQFRDQRLLNSLQREGAGFLRFARACMDKERRVNSTRCPPVSTWERSTSSAIFYRPRPTNAEQNT</sequence>
<keyword evidence="1" id="KW-0479">Metal-binding</keyword>
<dbReference type="EMBL" id="KN838570">
    <property type="protein sequence ID" value="KIK04367.1"/>
    <property type="molecule type" value="Genomic_DNA"/>
</dbReference>
<name>A0A0C9Y2Q0_9AGAR</name>
<dbReference type="AlphaFoldDB" id="A0A0C9Y2Q0"/>
<feature type="domain" description="SWIM-type" evidence="3">
    <location>
        <begin position="724"/>
        <end position="757"/>
    </location>
</feature>
<gene>
    <name evidence="4" type="ORF">K443DRAFT_4672</name>
</gene>
<feature type="region of interest" description="Disordered" evidence="2">
    <location>
        <begin position="1"/>
        <end position="84"/>
    </location>
</feature>
<keyword evidence="1" id="KW-0862">Zinc</keyword>
<feature type="compositionally biased region" description="Acidic residues" evidence="2">
    <location>
        <begin position="808"/>
        <end position="825"/>
    </location>
</feature>
<dbReference type="Proteomes" id="UP000054477">
    <property type="component" value="Unassembled WGS sequence"/>
</dbReference>
<feature type="region of interest" description="Disordered" evidence="2">
    <location>
        <begin position="800"/>
        <end position="835"/>
    </location>
</feature>
<dbReference type="InterPro" id="IPR018289">
    <property type="entry name" value="MULE_transposase_dom"/>
</dbReference>
<dbReference type="HOGENOM" id="CLU_016704_1_0_1"/>
<dbReference type="InterPro" id="IPR007527">
    <property type="entry name" value="Znf_SWIM"/>
</dbReference>
<proteinExistence type="predicted"/>
<feature type="compositionally biased region" description="Basic and acidic residues" evidence="2">
    <location>
        <begin position="48"/>
        <end position="66"/>
    </location>
</feature>
<reference evidence="4 5" key="1">
    <citation type="submission" date="2014-04" db="EMBL/GenBank/DDBJ databases">
        <authorList>
            <consortium name="DOE Joint Genome Institute"/>
            <person name="Kuo A."/>
            <person name="Kohler A."/>
            <person name="Nagy L.G."/>
            <person name="Floudas D."/>
            <person name="Copeland A."/>
            <person name="Barry K.W."/>
            <person name="Cichocki N."/>
            <person name="Veneault-Fourrey C."/>
            <person name="LaButti K."/>
            <person name="Lindquist E.A."/>
            <person name="Lipzen A."/>
            <person name="Lundell T."/>
            <person name="Morin E."/>
            <person name="Murat C."/>
            <person name="Sun H."/>
            <person name="Tunlid A."/>
            <person name="Henrissat B."/>
            <person name="Grigoriev I.V."/>
            <person name="Hibbett D.S."/>
            <person name="Martin F."/>
            <person name="Nordberg H.P."/>
            <person name="Cantor M.N."/>
            <person name="Hua S.X."/>
        </authorList>
    </citation>
    <scope>NUCLEOTIDE SEQUENCE [LARGE SCALE GENOMIC DNA]</scope>
    <source>
        <strain evidence="4 5">LaAM-08-1</strain>
    </source>
</reference>
<evidence type="ECO:0000313" key="4">
    <source>
        <dbReference type="EMBL" id="KIK04367.1"/>
    </source>
</evidence>
<feature type="region of interest" description="Disordered" evidence="2">
    <location>
        <begin position="181"/>
        <end position="201"/>
    </location>
</feature>
<protein>
    <recommendedName>
        <fullName evidence="3">SWIM-type domain-containing protein</fullName>
    </recommendedName>
</protein>
<reference evidence="5" key="2">
    <citation type="submission" date="2015-01" db="EMBL/GenBank/DDBJ databases">
        <title>Evolutionary Origins and Diversification of the Mycorrhizal Mutualists.</title>
        <authorList>
            <consortium name="DOE Joint Genome Institute"/>
            <consortium name="Mycorrhizal Genomics Consortium"/>
            <person name="Kohler A."/>
            <person name="Kuo A."/>
            <person name="Nagy L.G."/>
            <person name="Floudas D."/>
            <person name="Copeland A."/>
            <person name="Barry K.W."/>
            <person name="Cichocki N."/>
            <person name="Veneault-Fourrey C."/>
            <person name="LaButti K."/>
            <person name="Lindquist E.A."/>
            <person name="Lipzen A."/>
            <person name="Lundell T."/>
            <person name="Morin E."/>
            <person name="Murat C."/>
            <person name="Riley R."/>
            <person name="Ohm R."/>
            <person name="Sun H."/>
            <person name="Tunlid A."/>
            <person name="Henrissat B."/>
            <person name="Grigoriev I.V."/>
            <person name="Hibbett D.S."/>
            <person name="Martin F."/>
        </authorList>
    </citation>
    <scope>NUCLEOTIDE SEQUENCE [LARGE SCALE GENOMIC DNA]</scope>
    <source>
        <strain evidence="5">LaAM-08-1</strain>
    </source>
</reference>
<organism evidence="4 5">
    <name type="scientific">Laccaria amethystina LaAM-08-1</name>
    <dbReference type="NCBI Taxonomy" id="1095629"/>
    <lineage>
        <taxon>Eukaryota</taxon>
        <taxon>Fungi</taxon>
        <taxon>Dikarya</taxon>
        <taxon>Basidiomycota</taxon>
        <taxon>Agaricomycotina</taxon>
        <taxon>Agaricomycetes</taxon>
        <taxon>Agaricomycetidae</taxon>
        <taxon>Agaricales</taxon>
        <taxon>Agaricineae</taxon>
        <taxon>Hydnangiaceae</taxon>
        <taxon>Laccaria</taxon>
    </lineage>
</organism>
<dbReference type="PROSITE" id="PS50966">
    <property type="entry name" value="ZF_SWIM"/>
    <property type="match status" value="1"/>
</dbReference>